<evidence type="ECO:0000313" key="10">
    <source>
        <dbReference type="Proteomes" id="UP001177023"/>
    </source>
</evidence>
<evidence type="ECO:0000256" key="4">
    <source>
        <dbReference type="ARBA" id="ARBA00023038"/>
    </source>
</evidence>
<feature type="compositionally biased region" description="Polar residues" evidence="6">
    <location>
        <begin position="317"/>
        <end position="330"/>
    </location>
</feature>
<feature type="domain" description="LIM zinc-binding" evidence="7">
    <location>
        <begin position="376"/>
        <end position="440"/>
    </location>
</feature>
<dbReference type="EMBL" id="CATQJA010002691">
    <property type="protein sequence ID" value="CAJ0584295.1"/>
    <property type="molecule type" value="Genomic_DNA"/>
</dbReference>
<evidence type="ECO:0000313" key="9">
    <source>
        <dbReference type="EMBL" id="CAJ0584295.1"/>
    </source>
</evidence>
<proteinExistence type="predicted"/>
<feature type="domain" description="PET" evidence="8">
    <location>
        <begin position="198"/>
        <end position="306"/>
    </location>
</feature>
<feature type="compositionally biased region" description="Low complexity" evidence="6">
    <location>
        <begin position="149"/>
        <end position="169"/>
    </location>
</feature>
<dbReference type="InterPro" id="IPR010442">
    <property type="entry name" value="PET_domain"/>
</dbReference>
<feature type="compositionally biased region" description="Low complexity" evidence="6">
    <location>
        <begin position="349"/>
        <end position="363"/>
    </location>
</feature>
<evidence type="ECO:0000256" key="6">
    <source>
        <dbReference type="SAM" id="MobiDB-lite"/>
    </source>
</evidence>
<gene>
    <name evidence="9" type="ORF">MSPICULIGERA_LOCUS22354</name>
</gene>
<keyword evidence="2" id="KW-0677">Repeat</keyword>
<dbReference type="Proteomes" id="UP001177023">
    <property type="component" value="Unassembled WGS sequence"/>
</dbReference>
<dbReference type="PROSITE" id="PS51303">
    <property type="entry name" value="PET"/>
    <property type="match status" value="1"/>
</dbReference>
<name>A0AA36DDK0_9BILA</name>
<keyword evidence="4 5" id="KW-0440">LIM domain</keyword>
<dbReference type="InterPro" id="IPR001781">
    <property type="entry name" value="Znf_LIM"/>
</dbReference>
<dbReference type="PANTHER" id="PTHR24211">
    <property type="entry name" value="LIM DOMAIN-CONTAINING PROTEIN"/>
    <property type="match status" value="1"/>
</dbReference>
<dbReference type="SUPFAM" id="SSF57716">
    <property type="entry name" value="Glucocorticoid receptor-like (DNA-binding domain)"/>
    <property type="match status" value="2"/>
</dbReference>
<sequence length="564" mass="64042">MATDVKSPLVDYGPTAHTNPNLFKLEIKAKHVLCHEIGAGSKCTRCGRCPGLDLHFWRKICKACSCRMDEHDVILPNQYDHGELVIGRLFGFKEQFEHVVADSYELAKTNADAERDAAEGRVTPFGVTLRPVKRDGGSSRNPSPGRCDSASARSSTSPTPTAATSSTPRIVTEASLNIKPPPTHIATVSEQKRTVPTAVYNYKMETNGKENEKVVTYYSWVPIRDDRLIDKYMRALPEEERPIQGTRGEQTRRQRLAYQVPLYDCNVEDCRFVADQDKEVLGKFVENVRKNVIGVGKVVEVDSAENNDRKRREMRESGSQTERPQGSSHSGAGDRFDEIADGVGKMQVSPGSASSRSPHSPGAERATEVIQEIDPVPCRTCSSQIQVGEVGIRTDHGQREDTWHPGCFRCEECQQLLVDMLYFFHQGKYYCGRHFADQVYPRCAGCDELIFANEYTWAEEKSWHFDHFACFKCDLKLGGHRYMTKEEQPYCLDCFVQYFAKTCASCQKKIQPDEKRLNYEEIHWHATVECFHCQNCSEPLIGKKFLWKENCLFCSSKCRQEHKK</sequence>
<feature type="compositionally biased region" description="Basic and acidic residues" evidence="6">
    <location>
        <begin position="306"/>
        <end position="316"/>
    </location>
</feature>
<dbReference type="InterPro" id="IPR047120">
    <property type="entry name" value="Pk/Esn/Tes"/>
</dbReference>
<evidence type="ECO:0000259" key="7">
    <source>
        <dbReference type="PROSITE" id="PS50023"/>
    </source>
</evidence>
<feature type="domain" description="LIM zinc-binding" evidence="7">
    <location>
        <begin position="441"/>
        <end position="501"/>
    </location>
</feature>
<keyword evidence="1 5" id="KW-0479">Metal-binding</keyword>
<accession>A0AA36DDK0</accession>
<feature type="region of interest" description="Disordered" evidence="6">
    <location>
        <begin position="113"/>
        <end position="183"/>
    </location>
</feature>
<dbReference type="FunFam" id="2.10.110.10:FF:000005">
    <property type="entry name" value="Testin isoform 1"/>
    <property type="match status" value="1"/>
</dbReference>
<dbReference type="CDD" id="cd09341">
    <property type="entry name" value="LIM2_Testin_like"/>
    <property type="match status" value="1"/>
</dbReference>
<evidence type="ECO:0000256" key="1">
    <source>
        <dbReference type="ARBA" id="ARBA00022723"/>
    </source>
</evidence>
<evidence type="ECO:0000256" key="5">
    <source>
        <dbReference type="PROSITE-ProRule" id="PRU00125"/>
    </source>
</evidence>
<dbReference type="Pfam" id="PF00412">
    <property type="entry name" value="LIM"/>
    <property type="match status" value="3"/>
</dbReference>
<dbReference type="PROSITE" id="PS00478">
    <property type="entry name" value="LIM_DOMAIN_1"/>
    <property type="match status" value="1"/>
</dbReference>
<dbReference type="CDD" id="cd09340">
    <property type="entry name" value="LIM1_Testin_like"/>
    <property type="match status" value="1"/>
</dbReference>
<evidence type="ECO:0000259" key="8">
    <source>
        <dbReference type="PROSITE" id="PS51303"/>
    </source>
</evidence>
<reference evidence="9" key="1">
    <citation type="submission" date="2023-06" db="EMBL/GenBank/DDBJ databases">
        <authorList>
            <person name="Delattre M."/>
        </authorList>
    </citation>
    <scope>NUCLEOTIDE SEQUENCE</scope>
    <source>
        <strain evidence="9">AF72</strain>
    </source>
</reference>
<dbReference type="GO" id="GO:0008270">
    <property type="term" value="F:zinc ion binding"/>
    <property type="evidence" value="ECO:0007669"/>
    <property type="project" value="InterPro"/>
</dbReference>
<evidence type="ECO:0000256" key="3">
    <source>
        <dbReference type="ARBA" id="ARBA00022833"/>
    </source>
</evidence>
<dbReference type="SMART" id="SM00132">
    <property type="entry name" value="LIM"/>
    <property type="match status" value="3"/>
</dbReference>
<feature type="non-terminal residue" evidence="9">
    <location>
        <position position="564"/>
    </location>
</feature>
<dbReference type="Gene3D" id="2.10.110.10">
    <property type="entry name" value="Cysteine Rich Protein"/>
    <property type="match status" value="3"/>
</dbReference>
<dbReference type="PROSITE" id="PS50023">
    <property type="entry name" value="LIM_DOMAIN_2"/>
    <property type="match status" value="2"/>
</dbReference>
<feature type="region of interest" description="Disordered" evidence="6">
    <location>
        <begin position="304"/>
        <end position="365"/>
    </location>
</feature>
<organism evidence="9 10">
    <name type="scientific">Mesorhabditis spiculigera</name>
    <dbReference type="NCBI Taxonomy" id="96644"/>
    <lineage>
        <taxon>Eukaryota</taxon>
        <taxon>Metazoa</taxon>
        <taxon>Ecdysozoa</taxon>
        <taxon>Nematoda</taxon>
        <taxon>Chromadorea</taxon>
        <taxon>Rhabditida</taxon>
        <taxon>Rhabditina</taxon>
        <taxon>Rhabditomorpha</taxon>
        <taxon>Rhabditoidea</taxon>
        <taxon>Rhabditidae</taxon>
        <taxon>Mesorhabditinae</taxon>
        <taxon>Mesorhabditis</taxon>
    </lineage>
</organism>
<evidence type="ECO:0008006" key="11">
    <source>
        <dbReference type="Google" id="ProtNLM"/>
    </source>
</evidence>
<dbReference type="Pfam" id="PF06297">
    <property type="entry name" value="PET"/>
    <property type="match status" value="1"/>
</dbReference>
<evidence type="ECO:0000256" key="2">
    <source>
        <dbReference type="ARBA" id="ARBA00022737"/>
    </source>
</evidence>
<dbReference type="AlphaFoldDB" id="A0AA36DDK0"/>
<keyword evidence="3 5" id="KW-0862">Zinc</keyword>
<keyword evidence="10" id="KW-1185">Reference proteome</keyword>
<protein>
    <recommendedName>
        <fullName evidence="11">Testin</fullName>
    </recommendedName>
</protein>
<dbReference type="PANTHER" id="PTHR24211:SF22">
    <property type="entry name" value="TESTIN"/>
    <property type="match status" value="1"/>
</dbReference>
<comment type="caution">
    <text evidence="9">The sequence shown here is derived from an EMBL/GenBank/DDBJ whole genome shotgun (WGS) entry which is preliminary data.</text>
</comment>